<feature type="transmembrane region" description="Helical" evidence="7">
    <location>
        <begin position="56"/>
        <end position="80"/>
    </location>
</feature>
<evidence type="ECO:0000259" key="8">
    <source>
        <dbReference type="SMART" id="SM00014"/>
    </source>
</evidence>
<dbReference type="Proteomes" id="UP001600941">
    <property type="component" value="Unassembled WGS sequence"/>
</dbReference>
<evidence type="ECO:0000256" key="7">
    <source>
        <dbReference type="SAM" id="Phobius"/>
    </source>
</evidence>
<keyword evidence="4" id="KW-0378">Hydrolase</keyword>
<keyword evidence="10" id="KW-1185">Reference proteome</keyword>
<feature type="domain" description="Phosphatidic acid phosphatase type 2/haloperoxidase" evidence="8">
    <location>
        <begin position="88"/>
        <end position="196"/>
    </location>
</feature>
<evidence type="ECO:0000256" key="6">
    <source>
        <dbReference type="ARBA" id="ARBA00023136"/>
    </source>
</evidence>
<keyword evidence="5 7" id="KW-1133">Transmembrane helix</keyword>
<keyword evidence="2" id="KW-1003">Cell membrane</keyword>
<dbReference type="Gene3D" id="1.20.144.10">
    <property type="entry name" value="Phosphatidic acid phosphatase type 2/haloperoxidase"/>
    <property type="match status" value="2"/>
</dbReference>
<keyword evidence="3 7" id="KW-0812">Transmembrane</keyword>
<sequence>MPSHHIFTELQNRFEKIPKISYDIGRIRNRKEKDMGWEFTILDALQQIHTPLLDKILVFITSLGNAGWFWIVLGLVLLCVKKYRKYGVLVLGALILSALFGNIILKPLVARQRPCWINDTVELLIRVPKDYSFPSGHTQASFAAATALFTGNKKAGICAYVLAALIAFSRLYLYVHFPTDVMAGIVIGICCGLLSAYVFGCVKSRRMNPNK</sequence>
<dbReference type="InterPro" id="IPR000326">
    <property type="entry name" value="PAP2/HPO"/>
</dbReference>
<protein>
    <recommendedName>
        <fullName evidence="8">Phosphatidic acid phosphatase type 2/haloperoxidase domain-containing protein</fullName>
    </recommendedName>
</protein>
<feature type="transmembrane region" description="Helical" evidence="7">
    <location>
        <begin position="86"/>
        <end position="105"/>
    </location>
</feature>
<evidence type="ECO:0000256" key="2">
    <source>
        <dbReference type="ARBA" id="ARBA00022475"/>
    </source>
</evidence>
<proteinExistence type="predicted"/>
<evidence type="ECO:0000256" key="5">
    <source>
        <dbReference type="ARBA" id="ARBA00022989"/>
    </source>
</evidence>
<comment type="caution">
    <text evidence="9">The sequence shown here is derived from an EMBL/GenBank/DDBJ whole genome shotgun (WGS) entry which is preliminary data.</text>
</comment>
<evidence type="ECO:0000313" key="10">
    <source>
        <dbReference type="Proteomes" id="UP001600941"/>
    </source>
</evidence>
<dbReference type="PANTHER" id="PTHR14969">
    <property type="entry name" value="SPHINGOSINE-1-PHOSPHATE PHOSPHOHYDROLASE"/>
    <property type="match status" value="1"/>
</dbReference>
<feature type="transmembrane region" description="Helical" evidence="7">
    <location>
        <begin position="181"/>
        <end position="202"/>
    </location>
</feature>
<name>A0ABQ0BY25_9FIRM</name>
<dbReference type="PANTHER" id="PTHR14969:SF62">
    <property type="entry name" value="DECAPRENYLPHOSPHORYL-5-PHOSPHORIBOSE PHOSPHATASE RV3807C-RELATED"/>
    <property type="match status" value="1"/>
</dbReference>
<evidence type="ECO:0000313" key="9">
    <source>
        <dbReference type="EMBL" id="GAA6501437.1"/>
    </source>
</evidence>
<gene>
    <name evidence="9" type="ORF">K340107D12_42530</name>
</gene>
<feature type="transmembrane region" description="Helical" evidence="7">
    <location>
        <begin position="157"/>
        <end position="175"/>
    </location>
</feature>
<dbReference type="Pfam" id="PF01569">
    <property type="entry name" value="PAP2"/>
    <property type="match status" value="1"/>
</dbReference>
<accession>A0ABQ0BY25</accession>
<reference evidence="9 10" key="1">
    <citation type="submission" date="2024-04" db="EMBL/GenBank/DDBJ databases">
        <title>Defined microbial consortia suppress multidrug-resistant proinflammatory Enterobacteriaceae via ecological control.</title>
        <authorList>
            <person name="Furuichi M."/>
            <person name="Kawaguchi T."/>
            <person name="Pust M."/>
            <person name="Yasuma K."/>
            <person name="Plichta D."/>
            <person name="Hasegawa N."/>
            <person name="Ohya T."/>
            <person name="Bhattarai S."/>
            <person name="Sasajima S."/>
            <person name="Aoto Y."/>
            <person name="Tuganbaev T."/>
            <person name="Yaginuma M."/>
            <person name="Ueda M."/>
            <person name="Okahashi N."/>
            <person name="Amafuji K."/>
            <person name="Kiridooshi Y."/>
            <person name="Sugita K."/>
            <person name="Strazar M."/>
            <person name="Skelly A."/>
            <person name="Suda W."/>
            <person name="Hattori M."/>
            <person name="Nakamoto N."/>
            <person name="Caballero S."/>
            <person name="Norman J."/>
            <person name="Olle B."/>
            <person name="Tanoue T."/>
            <person name="Arita M."/>
            <person name="Bucci V."/>
            <person name="Atarashi K."/>
            <person name="Xavier R."/>
            <person name="Honda K."/>
        </authorList>
    </citation>
    <scope>NUCLEOTIDE SEQUENCE [LARGE SCALE GENOMIC DNA]</scope>
    <source>
        <strain evidence="10">k34-0107-D12</strain>
    </source>
</reference>
<dbReference type="SMART" id="SM00014">
    <property type="entry name" value="acidPPc"/>
    <property type="match status" value="1"/>
</dbReference>
<keyword evidence="6 7" id="KW-0472">Membrane</keyword>
<organism evidence="9 10">
    <name type="scientific">Blautia parvula</name>
    <dbReference type="NCBI Taxonomy" id="2877527"/>
    <lineage>
        <taxon>Bacteria</taxon>
        <taxon>Bacillati</taxon>
        <taxon>Bacillota</taxon>
        <taxon>Clostridia</taxon>
        <taxon>Lachnospirales</taxon>
        <taxon>Lachnospiraceae</taxon>
        <taxon>Blautia</taxon>
    </lineage>
</organism>
<evidence type="ECO:0000256" key="4">
    <source>
        <dbReference type="ARBA" id="ARBA00022801"/>
    </source>
</evidence>
<dbReference type="InterPro" id="IPR036938">
    <property type="entry name" value="PAP2/HPO_sf"/>
</dbReference>
<evidence type="ECO:0000256" key="1">
    <source>
        <dbReference type="ARBA" id="ARBA00004651"/>
    </source>
</evidence>
<dbReference type="EMBL" id="BAABZQ010000001">
    <property type="protein sequence ID" value="GAA6501437.1"/>
    <property type="molecule type" value="Genomic_DNA"/>
</dbReference>
<comment type="subcellular location">
    <subcellularLocation>
        <location evidence="1">Cell membrane</location>
        <topology evidence="1">Multi-pass membrane protein</topology>
    </subcellularLocation>
</comment>
<evidence type="ECO:0000256" key="3">
    <source>
        <dbReference type="ARBA" id="ARBA00022692"/>
    </source>
</evidence>
<dbReference type="SUPFAM" id="SSF48317">
    <property type="entry name" value="Acid phosphatase/Vanadium-dependent haloperoxidase"/>
    <property type="match status" value="1"/>
</dbReference>